<organism evidence="1 2">
    <name type="scientific">Camellia lanceoleosa</name>
    <dbReference type="NCBI Taxonomy" id="1840588"/>
    <lineage>
        <taxon>Eukaryota</taxon>
        <taxon>Viridiplantae</taxon>
        <taxon>Streptophyta</taxon>
        <taxon>Embryophyta</taxon>
        <taxon>Tracheophyta</taxon>
        <taxon>Spermatophyta</taxon>
        <taxon>Magnoliopsida</taxon>
        <taxon>eudicotyledons</taxon>
        <taxon>Gunneridae</taxon>
        <taxon>Pentapetalae</taxon>
        <taxon>asterids</taxon>
        <taxon>Ericales</taxon>
        <taxon>Theaceae</taxon>
        <taxon>Camellia</taxon>
    </lineage>
</organism>
<proteinExistence type="predicted"/>
<sequence>MVEGRDGDGDGDGKRRMVEGRDDEGRRMAEGGDCHGEGRRMVEGGDCHGKGRRMAEGRDATARRDCGHEECGSFPASQGQSEPSSALGNHSIQGVYTPQGQSRPPFGMSSNYVEGVYTPQGQSRPPFGMSSNYVEGLYTPQGQSQPPFGMSSTYDVSCNYLHTLHSNGYKEQGLNTELYYRNEEIRETYSVVPASAIGISHGILICSGNDEKGKFDELVEDKGVKILIDPKAHMHVIGTKMDFFNDKLRSEFIFINPNSKGKCGCGESFMPTSSAEAAKPVIVQDHKS</sequence>
<dbReference type="EMBL" id="CM045758">
    <property type="protein sequence ID" value="KAI8031846.1"/>
    <property type="molecule type" value="Genomic_DNA"/>
</dbReference>
<evidence type="ECO:0000313" key="1">
    <source>
        <dbReference type="EMBL" id="KAI8031846.1"/>
    </source>
</evidence>
<dbReference type="Proteomes" id="UP001060215">
    <property type="component" value="Chromosome 1"/>
</dbReference>
<protein>
    <submittedName>
        <fullName evidence="1">Uncharacterized protein</fullName>
    </submittedName>
</protein>
<name>A0ACC0J2W0_9ERIC</name>
<comment type="caution">
    <text evidence="1">The sequence shown here is derived from an EMBL/GenBank/DDBJ whole genome shotgun (WGS) entry which is preliminary data.</text>
</comment>
<accession>A0ACC0J2W0</accession>
<evidence type="ECO:0000313" key="2">
    <source>
        <dbReference type="Proteomes" id="UP001060215"/>
    </source>
</evidence>
<gene>
    <name evidence="1" type="ORF">LOK49_LG01G00332</name>
</gene>
<keyword evidence="2" id="KW-1185">Reference proteome</keyword>
<reference evidence="1 2" key="1">
    <citation type="journal article" date="2022" name="Plant J.">
        <title>Chromosome-level genome of Camellia lanceoleosa provides a valuable resource for understanding genome evolution and self-incompatibility.</title>
        <authorList>
            <person name="Gong W."/>
            <person name="Xiao S."/>
            <person name="Wang L."/>
            <person name="Liao Z."/>
            <person name="Chang Y."/>
            <person name="Mo W."/>
            <person name="Hu G."/>
            <person name="Li W."/>
            <person name="Zhao G."/>
            <person name="Zhu H."/>
            <person name="Hu X."/>
            <person name="Ji K."/>
            <person name="Xiang X."/>
            <person name="Song Q."/>
            <person name="Yuan D."/>
            <person name="Jin S."/>
            <person name="Zhang L."/>
        </authorList>
    </citation>
    <scope>NUCLEOTIDE SEQUENCE [LARGE SCALE GENOMIC DNA]</scope>
    <source>
        <strain evidence="1">SQ_2022a</strain>
    </source>
</reference>